<dbReference type="OrthoDB" id="10249667at2759"/>
<dbReference type="InterPro" id="IPR015947">
    <property type="entry name" value="PUA-like_sf"/>
</dbReference>
<dbReference type="Proteomes" id="UP000014680">
    <property type="component" value="Unassembled WGS sequence"/>
</dbReference>
<dbReference type="Gene3D" id="3.10.400.20">
    <property type="match status" value="1"/>
</dbReference>
<accession>A0A0A1TYP6</accession>
<dbReference type="KEGG" id="eiv:EIN_162530"/>
<dbReference type="GO" id="GO:0003723">
    <property type="term" value="F:RNA binding"/>
    <property type="evidence" value="ECO:0007669"/>
    <property type="project" value="InterPro"/>
</dbReference>
<organism evidence="5 6">
    <name type="scientific">Entamoeba invadens IP1</name>
    <dbReference type="NCBI Taxonomy" id="370355"/>
    <lineage>
        <taxon>Eukaryota</taxon>
        <taxon>Amoebozoa</taxon>
        <taxon>Evosea</taxon>
        <taxon>Archamoebae</taxon>
        <taxon>Mastigamoebida</taxon>
        <taxon>Entamoebidae</taxon>
        <taxon>Entamoeba</taxon>
    </lineage>
</organism>
<dbReference type="PANTHER" id="PTHR22798:SF0">
    <property type="entry name" value="MALIGNANT T-CELL-AMPLIFIED SEQUENCE 1"/>
    <property type="match status" value="1"/>
</dbReference>
<dbReference type="PIRSF" id="PIRSF005067">
    <property type="entry name" value="Tma_RNA-bind_prd"/>
    <property type="match status" value="1"/>
</dbReference>
<protein>
    <submittedName>
        <fullName evidence="5">Translation machinery-associated protein, putative</fullName>
    </submittedName>
</protein>
<dbReference type="RefSeq" id="XP_004185955.1">
    <property type="nucleotide sequence ID" value="XM_004185907.1"/>
</dbReference>
<dbReference type="InterPro" id="IPR004521">
    <property type="entry name" value="Uncharacterised_CHP00451"/>
</dbReference>
<dbReference type="InterPro" id="IPR016437">
    <property type="entry name" value="MCT-1/Tma20"/>
</dbReference>
<name>A0A0A1TYP6_ENTIV</name>
<feature type="domain" description="PUA" evidence="4">
    <location>
        <begin position="91"/>
        <end position="170"/>
    </location>
</feature>
<dbReference type="PANTHER" id="PTHR22798">
    <property type="entry name" value="MCT-1 PROTEIN"/>
    <property type="match status" value="1"/>
</dbReference>
<dbReference type="PROSITE" id="PS50890">
    <property type="entry name" value="PUA"/>
    <property type="match status" value="1"/>
</dbReference>
<evidence type="ECO:0000256" key="1">
    <source>
        <dbReference type="ARBA" id="ARBA00004496"/>
    </source>
</evidence>
<dbReference type="GeneID" id="14885516"/>
<dbReference type="NCBIfam" id="TIGR00451">
    <property type="entry name" value="unchar_dom_2"/>
    <property type="match status" value="1"/>
</dbReference>
<dbReference type="InterPro" id="IPR041366">
    <property type="entry name" value="Pre-PUA"/>
</dbReference>
<dbReference type="GO" id="GO:0005737">
    <property type="term" value="C:cytoplasm"/>
    <property type="evidence" value="ECO:0007669"/>
    <property type="project" value="UniProtKB-SubCell"/>
</dbReference>
<sequence length="183" mass="20308">MFAKFKRNDFGPLKQMKATLAKHAKAKIKELYPGLPIDTIFPKDVPINCANSKLDHSTAMLVNDKVYFFQHKSDVFVPTLYLAMSYPEMMTKVQVDTGAIKHLLAGSDVMAPGLLSKGAKLDDGIKEGEFVLIMAEGKQNPIAIGQMKLSSDDIKKVKTGVAIAMYQFAGDGMWMDCIEHYEE</sequence>
<reference evidence="5 6" key="1">
    <citation type="submission" date="2012-10" db="EMBL/GenBank/DDBJ databases">
        <authorList>
            <person name="Zafar N."/>
            <person name="Inman J."/>
            <person name="Hall N."/>
            <person name="Lorenzi H."/>
            <person name="Caler E."/>
        </authorList>
    </citation>
    <scope>NUCLEOTIDE SEQUENCE [LARGE SCALE GENOMIC DNA]</scope>
    <source>
        <strain evidence="5 6">IP1</strain>
    </source>
</reference>
<evidence type="ECO:0000256" key="3">
    <source>
        <dbReference type="PIRNR" id="PIRNR005067"/>
    </source>
</evidence>
<evidence type="ECO:0000313" key="5">
    <source>
        <dbReference type="EMBL" id="ELP86609.1"/>
    </source>
</evidence>
<dbReference type="CDD" id="cd21155">
    <property type="entry name" value="PUA_MCTS-1-like"/>
    <property type="match status" value="1"/>
</dbReference>
<dbReference type="Pfam" id="PF17832">
    <property type="entry name" value="Pre-PUA"/>
    <property type="match status" value="1"/>
</dbReference>
<comment type="subcellular location">
    <subcellularLocation>
        <location evidence="1 3">Cytoplasm</location>
    </subcellularLocation>
</comment>
<dbReference type="Pfam" id="PF01472">
    <property type="entry name" value="PUA"/>
    <property type="match status" value="1"/>
</dbReference>
<evidence type="ECO:0000313" key="6">
    <source>
        <dbReference type="Proteomes" id="UP000014680"/>
    </source>
</evidence>
<keyword evidence="6" id="KW-1185">Reference proteome</keyword>
<dbReference type="SMART" id="SM00359">
    <property type="entry name" value="PUA"/>
    <property type="match status" value="1"/>
</dbReference>
<evidence type="ECO:0000256" key="2">
    <source>
        <dbReference type="ARBA" id="ARBA00022490"/>
    </source>
</evidence>
<dbReference type="OMA" id="PNIMQRF"/>
<evidence type="ECO:0000259" key="4">
    <source>
        <dbReference type="SMART" id="SM00359"/>
    </source>
</evidence>
<dbReference type="SUPFAM" id="SSF88697">
    <property type="entry name" value="PUA domain-like"/>
    <property type="match status" value="1"/>
</dbReference>
<dbReference type="VEuPathDB" id="AmoebaDB:EIN_162530"/>
<keyword evidence="2 3" id="KW-0963">Cytoplasm</keyword>
<dbReference type="GO" id="GO:0001731">
    <property type="term" value="P:formation of translation preinitiation complex"/>
    <property type="evidence" value="ECO:0007669"/>
    <property type="project" value="TreeGrafter"/>
</dbReference>
<gene>
    <name evidence="5" type="ORF">EIN_162530</name>
</gene>
<dbReference type="AlphaFoldDB" id="A0A0A1TYP6"/>
<dbReference type="EMBL" id="KB206960">
    <property type="protein sequence ID" value="ELP86609.1"/>
    <property type="molecule type" value="Genomic_DNA"/>
</dbReference>
<proteinExistence type="predicted"/>
<dbReference type="InterPro" id="IPR002478">
    <property type="entry name" value="PUA"/>
</dbReference>